<reference evidence="2" key="2">
    <citation type="submission" date="2020-02" db="EMBL/GenBank/DDBJ databases">
        <authorList>
            <person name="Gilchrist C.L.M."/>
            <person name="Chooi Y.-H."/>
        </authorList>
    </citation>
    <scope>NUCLEOTIDE SEQUENCE</scope>
    <source>
        <strain evidence="2">MST-FP2251</strain>
    </source>
</reference>
<feature type="chain" id="PRO_5042250088" evidence="1">
    <location>
        <begin position="18"/>
        <end position="175"/>
    </location>
</feature>
<keyword evidence="3" id="KW-1185">Reference proteome</keyword>
<reference evidence="2" key="1">
    <citation type="journal article" date="2019" name="Beilstein J. Org. Chem.">
        <title>Nanangenines: drimane sesquiterpenoids as the dominant metabolite cohort of a novel Australian fungus, Aspergillus nanangensis.</title>
        <authorList>
            <person name="Lacey H.J."/>
            <person name="Gilchrist C.L.M."/>
            <person name="Crombie A."/>
            <person name="Kalaitzis J.A."/>
            <person name="Vuong D."/>
            <person name="Rutledge P.J."/>
            <person name="Turner P."/>
            <person name="Pitt J.I."/>
            <person name="Lacey E."/>
            <person name="Chooi Y.H."/>
            <person name="Piggott A.M."/>
        </authorList>
    </citation>
    <scope>NUCLEOTIDE SEQUENCE</scope>
    <source>
        <strain evidence="2">MST-FP2251</strain>
    </source>
</reference>
<organism evidence="2 3">
    <name type="scientific">Aspergillus nanangensis</name>
    <dbReference type="NCBI Taxonomy" id="2582783"/>
    <lineage>
        <taxon>Eukaryota</taxon>
        <taxon>Fungi</taxon>
        <taxon>Dikarya</taxon>
        <taxon>Ascomycota</taxon>
        <taxon>Pezizomycotina</taxon>
        <taxon>Eurotiomycetes</taxon>
        <taxon>Eurotiomycetidae</taxon>
        <taxon>Eurotiales</taxon>
        <taxon>Aspergillaceae</taxon>
        <taxon>Aspergillus</taxon>
        <taxon>Aspergillus subgen. Circumdati</taxon>
    </lineage>
</organism>
<dbReference type="EMBL" id="VCAU01000054">
    <property type="protein sequence ID" value="KAF9887924.1"/>
    <property type="molecule type" value="Genomic_DNA"/>
</dbReference>
<comment type="caution">
    <text evidence="2">The sequence shown here is derived from an EMBL/GenBank/DDBJ whole genome shotgun (WGS) entry which is preliminary data.</text>
</comment>
<gene>
    <name evidence="2" type="ORF">FE257_009446</name>
</gene>
<keyword evidence="1" id="KW-0732">Signal</keyword>
<feature type="signal peptide" evidence="1">
    <location>
        <begin position="1"/>
        <end position="17"/>
    </location>
</feature>
<dbReference type="AlphaFoldDB" id="A0AAD4GRZ4"/>
<sequence>MFVTILSLVSLVVPTIAEPCGTNAWRCVHPDATDIDNNVVTMRVCNNAENRECFCASDPQEYCEMSHHQDEIPDFIYGCRGWNGGEGWYATPCASSGRLYAPDCTDDNALRCLTGNDVDSDLATSDGCTAAQAGLCICPWSGLLFCDLSVTMGDFDGFINHCWDKWQGEETKSCV</sequence>
<protein>
    <submittedName>
        <fullName evidence="2">Uncharacterized protein</fullName>
    </submittedName>
</protein>
<proteinExistence type="predicted"/>
<name>A0AAD4GRZ4_ASPNN</name>
<evidence type="ECO:0000313" key="3">
    <source>
        <dbReference type="Proteomes" id="UP001194746"/>
    </source>
</evidence>
<evidence type="ECO:0000313" key="2">
    <source>
        <dbReference type="EMBL" id="KAF9887924.1"/>
    </source>
</evidence>
<accession>A0AAD4GRZ4</accession>
<evidence type="ECO:0000256" key="1">
    <source>
        <dbReference type="SAM" id="SignalP"/>
    </source>
</evidence>
<dbReference type="Proteomes" id="UP001194746">
    <property type="component" value="Unassembled WGS sequence"/>
</dbReference>